<dbReference type="AlphaFoldDB" id="A0A6J4VD58"/>
<name>A0A6J4VD58_9BACT</name>
<dbReference type="InterPro" id="IPR025235">
    <property type="entry name" value="DUF4178"/>
</dbReference>
<accession>A0A6J4VD58</accession>
<organism evidence="2">
    <name type="scientific">uncultured Thermomicrobiales bacterium</name>
    <dbReference type="NCBI Taxonomy" id="1645740"/>
    <lineage>
        <taxon>Bacteria</taxon>
        <taxon>Pseudomonadati</taxon>
        <taxon>Thermomicrobiota</taxon>
        <taxon>Thermomicrobia</taxon>
        <taxon>Thermomicrobiales</taxon>
        <taxon>environmental samples</taxon>
    </lineage>
</organism>
<evidence type="ECO:0000259" key="1">
    <source>
        <dbReference type="Pfam" id="PF13785"/>
    </source>
</evidence>
<evidence type="ECO:0000313" key="2">
    <source>
        <dbReference type="EMBL" id="CAA9570783.1"/>
    </source>
</evidence>
<feature type="domain" description="DUF4178" evidence="1">
    <location>
        <begin position="203"/>
        <end position="333"/>
    </location>
</feature>
<proteinExistence type="predicted"/>
<dbReference type="EMBL" id="CADCWM010000588">
    <property type="protein sequence ID" value="CAA9570783.1"/>
    <property type="molecule type" value="Genomic_DNA"/>
</dbReference>
<dbReference type="Pfam" id="PF13785">
    <property type="entry name" value="DUF4178"/>
    <property type="match status" value="1"/>
</dbReference>
<gene>
    <name evidence="2" type="ORF">AVDCRST_MAG88-2310</name>
</gene>
<reference evidence="2" key="1">
    <citation type="submission" date="2020-02" db="EMBL/GenBank/DDBJ databases">
        <authorList>
            <person name="Meier V. D."/>
        </authorList>
    </citation>
    <scope>NUCLEOTIDE SEQUENCE</scope>
    <source>
        <strain evidence="2">AVDCRST_MAG88</strain>
    </source>
</reference>
<protein>
    <recommendedName>
        <fullName evidence="1">DUF4178 domain-containing protein</fullName>
    </recommendedName>
</protein>
<sequence>MSSWAKRDTSSTARGGVASLLDRIPGYSGYQAKESRRDEDKRLREELARQYDGLAQRLGELGGDLARARRYKEIAEVERLERSLRRFVDRLRVATYGYGGLFSDRSIDERALDQIQAFDRALGDGLDELGTAVGALEGAISGGDLAAPLRQVEGQIDALNRRFDLRGQVIESGQPQEGPEVAALFQPSEDAPQPHVADDLHFGDAVSISATDYLVQGRMEFHEQGGDAAWRQFLLRDAGADSWLHVPPSSADPLALLQPSSERIGDGERGTVAGKEYTRVAAGEATAEIIGEAGRQDGRTVRYRRYGGEGGAVLFAYDWGGEQQTLVGRTLDPLEIEVFPKA</sequence>